<proteinExistence type="predicted"/>
<keyword evidence="3" id="KW-1185">Reference proteome</keyword>
<accession>A0ABP0JL94</accession>
<dbReference type="Proteomes" id="UP001642464">
    <property type="component" value="Unassembled WGS sequence"/>
</dbReference>
<gene>
    <name evidence="1" type="ORF">SCF082_LOCUS12652</name>
    <name evidence="2" type="ORF">SCF082_LOCUS12676</name>
</gene>
<comment type="caution">
    <text evidence="1">The sequence shown here is derived from an EMBL/GenBank/DDBJ whole genome shotgun (WGS) entry which is preliminary data.</text>
</comment>
<dbReference type="EMBL" id="CAXAMM010007768">
    <property type="protein sequence ID" value="CAK9015256.1"/>
    <property type="molecule type" value="Genomic_DNA"/>
</dbReference>
<name>A0ABP0JL94_9DINO</name>
<evidence type="ECO:0000313" key="3">
    <source>
        <dbReference type="Proteomes" id="UP001642464"/>
    </source>
</evidence>
<evidence type="ECO:0000313" key="1">
    <source>
        <dbReference type="EMBL" id="CAK9015207.1"/>
    </source>
</evidence>
<organism evidence="1 3">
    <name type="scientific">Durusdinium trenchii</name>
    <dbReference type="NCBI Taxonomy" id="1381693"/>
    <lineage>
        <taxon>Eukaryota</taxon>
        <taxon>Sar</taxon>
        <taxon>Alveolata</taxon>
        <taxon>Dinophyceae</taxon>
        <taxon>Suessiales</taxon>
        <taxon>Symbiodiniaceae</taxon>
        <taxon>Durusdinium</taxon>
    </lineage>
</organism>
<dbReference type="EMBL" id="CAXAMM010007746">
    <property type="protein sequence ID" value="CAK9015207.1"/>
    <property type="molecule type" value="Genomic_DNA"/>
</dbReference>
<reference evidence="1 3" key="1">
    <citation type="submission" date="2024-02" db="EMBL/GenBank/DDBJ databases">
        <authorList>
            <person name="Chen Y."/>
            <person name="Shah S."/>
            <person name="Dougan E. K."/>
            <person name="Thang M."/>
            <person name="Chan C."/>
        </authorList>
    </citation>
    <scope>NUCLEOTIDE SEQUENCE [LARGE SCALE GENOMIC DNA]</scope>
</reference>
<sequence>MYELGSLLCILVSDNTVCVANTCLHTSRGVDDAAKLPNHFVTDIEKIVQDCVLLCPDGTADALPGEVLHDAGQNPIIASSIGKTQHTQVSKASVEDFPLMMQQQSPRWCEKLAAYIDIVQVGTSQDAFFVSARTRRPDAQPLLEFFVQLRLEYLKAFGRAVDFNCTCHASEAGEYYLNLAPLACMQKIKVPQGCGCLGLDFDFLNPESGETVTKIGLPVATVDSAQGKGNLLAASAEYWRNCLEGKPLLTRLYDFNRKPGSLSVAQTMIEKLFQ</sequence>
<protein>
    <submittedName>
        <fullName evidence="1">Uncharacterized protein</fullName>
    </submittedName>
</protein>
<evidence type="ECO:0000313" key="2">
    <source>
        <dbReference type="EMBL" id="CAK9015256.1"/>
    </source>
</evidence>